<protein>
    <submittedName>
        <fullName evidence="1">25553_t:CDS:1</fullName>
    </submittedName>
</protein>
<name>A0ABN7VII4_GIGMA</name>
<sequence length="140" mass="16124">MFLSGLKNNNTIFVAVATPKNLKEAIASARKVESDDYYSQHTSADSLLTQPRVGTDFEKIKKKIDKMEKKGGDTFDKFEYEDENEVGELEDQWFAEEENPVLYLTTIEEVPTEDEQDKKEIMIEENLIKLIIGKELTLQQ</sequence>
<dbReference type="EMBL" id="CAJVQB010014730">
    <property type="protein sequence ID" value="CAG8770280.1"/>
    <property type="molecule type" value="Genomic_DNA"/>
</dbReference>
<keyword evidence="2" id="KW-1185">Reference proteome</keyword>
<gene>
    <name evidence="1" type="ORF">GMARGA_LOCUS18440</name>
</gene>
<organism evidence="1 2">
    <name type="scientific">Gigaspora margarita</name>
    <dbReference type="NCBI Taxonomy" id="4874"/>
    <lineage>
        <taxon>Eukaryota</taxon>
        <taxon>Fungi</taxon>
        <taxon>Fungi incertae sedis</taxon>
        <taxon>Mucoromycota</taxon>
        <taxon>Glomeromycotina</taxon>
        <taxon>Glomeromycetes</taxon>
        <taxon>Diversisporales</taxon>
        <taxon>Gigasporaceae</taxon>
        <taxon>Gigaspora</taxon>
    </lineage>
</organism>
<dbReference type="Proteomes" id="UP000789901">
    <property type="component" value="Unassembled WGS sequence"/>
</dbReference>
<evidence type="ECO:0000313" key="2">
    <source>
        <dbReference type="Proteomes" id="UP000789901"/>
    </source>
</evidence>
<reference evidence="1 2" key="1">
    <citation type="submission" date="2021-06" db="EMBL/GenBank/DDBJ databases">
        <authorList>
            <person name="Kallberg Y."/>
            <person name="Tangrot J."/>
            <person name="Rosling A."/>
        </authorList>
    </citation>
    <scope>NUCLEOTIDE SEQUENCE [LARGE SCALE GENOMIC DNA]</scope>
    <source>
        <strain evidence="1 2">120-4 pot B 10/14</strain>
    </source>
</reference>
<comment type="caution">
    <text evidence="1">The sequence shown here is derived from an EMBL/GenBank/DDBJ whole genome shotgun (WGS) entry which is preliminary data.</text>
</comment>
<proteinExistence type="predicted"/>
<accession>A0ABN7VII4</accession>
<evidence type="ECO:0000313" key="1">
    <source>
        <dbReference type="EMBL" id="CAG8770280.1"/>
    </source>
</evidence>